<name>Q2IIR1_ANADE</name>
<dbReference type="KEGG" id="ade:Adeh_1769"/>
<evidence type="ECO:0000259" key="1">
    <source>
        <dbReference type="Pfam" id="PF07238"/>
    </source>
</evidence>
<proteinExistence type="predicted"/>
<dbReference type="HOGENOM" id="CLU_2058844_0_0_7"/>
<feature type="domain" description="PilZ" evidence="1">
    <location>
        <begin position="19"/>
        <end position="88"/>
    </location>
</feature>
<dbReference type="STRING" id="290397.Adeh_1769"/>
<dbReference type="RefSeq" id="WP_011420825.1">
    <property type="nucleotide sequence ID" value="NC_007760.1"/>
</dbReference>
<dbReference type="InterPro" id="IPR009875">
    <property type="entry name" value="PilZ_domain"/>
</dbReference>
<dbReference type="Pfam" id="PF07238">
    <property type="entry name" value="PilZ"/>
    <property type="match status" value="1"/>
</dbReference>
<evidence type="ECO:0000313" key="2">
    <source>
        <dbReference type="EMBL" id="ABC81542.1"/>
    </source>
</evidence>
<accession>Q2IIR1</accession>
<gene>
    <name evidence="2" type="ordered locus">Adeh_1769</name>
</gene>
<dbReference type="Proteomes" id="UP000001935">
    <property type="component" value="Chromosome"/>
</dbReference>
<dbReference type="AlphaFoldDB" id="Q2IIR1"/>
<protein>
    <recommendedName>
        <fullName evidence="1">PilZ domain-containing protein</fullName>
    </recommendedName>
</protein>
<dbReference type="SUPFAM" id="SSF141371">
    <property type="entry name" value="PilZ domain-like"/>
    <property type="match status" value="1"/>
</dbReference>
<sequence>MLWSRREARKMVVAAAGPDRRAAPRLDKVFRVYLEGETGCGLGIARNISEGGMFVETRSPQPIGSQVRITFPSENGDMIAVAEVRYVCHLLGRGTSARGPLTMRGMGMRFLYFELDEAVPSLLQ</sequence>
<dbReference type="EMBL" id="CP000251">
    <property type="protein sequence ID" value="ABC81542.1"/>
    <property type="molecule type" value="Genomic_DNA"/>
</dbReference>
<evidence type="ECO:0000313" key="3">
    <source>
        <dbReference type="Proteomes" id="UP000001935"/>
    </source>
</evidence>
<dbReference type="GO" id="GO:0035438">
    <property type="term" value="F:cyclic-di-GMP binding"/>
    <property type="evidence" value="ECO:0007669"/>
    <property type="project" value="InterPro"/>
</dbReference>
<organism evidence="2 3">
    <name type="scientific">Anaeromyxobacter dehalogenans (strain 2CP-C)</name>
    <dbReference type="NCBI Taxonomy" id="290397"/>
    <lineage>
        <taxon>Bacteria</taxon>
        <taxon>Pseudomonadati</taxon>
        <taxon>Myxococcota</taxon>
        <taxon>Myxococcia</taxon>
        <taxon>Myxococcales</taxon>
        <taxon>Cystobacterineae</taxon>
        <taxon>Anaeromyxobacteraceae</taxon>
        <taxon>Anaeromyxobacter</taxon>
    </lineage>
</organism>
<dbReference type="OrthoDB" id="5521293at2"/>
<dbReference type="Gene3D" id="2.40.10.220">
    <property type="entry name" value="predicted glycosyltransferase like domains"/>
    <property type="match status" value="1"/>
</dbReference>
<reference evidence="2 3" key="1">
    <citation type="submission" date="2006-01" db="EMBL/GenBank/DDBJ databases">
        <title>Complete sequence of Anaeromyxobacter dehalogenans 2CP-C.</title>
        <authorList>
            <consortium name="US DOE Joint Genome Institute"/>
            <person name="Copeland A."/>
            <person name="Lucas S."/>
            <person name="Lapidus A."/>
            <person name="Barry K."/>
            <person name="Detter J.C."/>
            <person name="Glavina T."/>
            <person name="Hammon N."/>
            <person name="Israni S."/>
            <person name="Pitluck S."/>
            <person name="Brettin T."/>
            <person name="Bruce D."/>
            <person name="Han C."/>
            <person name="Tapia R."/>
            <person name="Gilna P."/>
            <person name="Kiss H."/>
            <person name="Schmutz J."/>
            <person name="Larimer F."/>
            <person name="Land M."/>
            <person name="Kyrpides N."/>
            <person name="Anderson I."/>
            <person name="Sanford R.A."/>
            <person name="Ritalahti K.M."/>
            <person name="Thomas H.S."/>
            <person name="Kirby J.R."/>
            <person name="Zhulin I.B."/>
            <person name="Loeffler F.E."/>
            <person name="Richardson P."/>
        </authorList>
    </citation>
    <scope>NUCLEOTIDE SEQUENCE [LARGE SCALE GENOMIC DNA]</scope>
    <source>
        <strain evidence="2 3">2CP-C</strain>
    </source>
</reference>